<sequence length="773" mass="85761">MVGVIYRVSFDAKEWMQAGHGAAPSTYCCARYPRADQMVSGTLIDPDGRNRMFQVAWGSPDLQIYGLKPGTYTVQLNDVADWIPVTRRSTFTFNSSAQPSTRIDSQTRAVKLEYRKRPTHVEVEATLKAPAKPASVNDEFWKVTVLSKNTGATPREVRVPWGGEAKEILNYGEYDFIYPYYPRALPEPSKATLLINEESSDVELTAINYRTVTDLGQEVLTKTCSTCHSIDYFNDQNKAITWSNAGSDALIKQIMSMPVSGHCDATCASEISRHLFDVVWAPYLNPQESYGTRQLRLLTPTEYANSVQDLLGVTINPEKLPADKSPKTFKYPGDADYGVLQADNVKALYDMAWFVANAAAANTETVADLGHKVFRRVLSSEERSRYQRVKDEHGQTSLIAAMLLSPNFLYRSELGSADAQRSGTYTLTPDELATALSFAILGTTPDIALLRKAEQGQLSTPEQIGAQVDHMLRSDRGVEQFNRFISYYIKTNRGAQEKPGLSSSLIQDMTAEQYRLVRDVLTNGDGSFNALFNPGFTYLNQALAEHYGIAGISGTDMRKVTVDNRRGGLLHLGLTQAATSDYQATSLVKRGIMVREQLFCREFGAPVDTMPGEPEFPSRAVSTRERWDMVNGKEASQGRCWQCHQYMNDTGAAMEHYDATGRYRTHENAYNYGQFPVQLPINAAGPFVDNTGYTEWAHVQDVRDIARLIPTNNVAQSCMADSYFRFAFGNEPDAGTAGTVKALSDGLKTSGSLTGMIRNLATSNAFLHKKGRD</sequence>
<dbReference type="AlphaFoldDB" id="A0A6I5RT73"/>
<dbReference type="InterPro" id="IPR013042">
    <property type="entry name" value="DUF1592"/>
</dbReference>
<evidence type="ECO:0000313" key="5">
    <source>
        <dbReference type="Proteomes" id="UP000471751"/>
    </source>
</evidence>
<evidence type="ECO:0000259" key="2">
    <source>
        <dbReference type="Pfam" id="PF07627"/>
    </source>
</evidence>
<dbReference type="Pfam" id="PF07627">
    <property type="entry name" value="PSCyt3"/>
    <property type="match status" value="1"/>
</dbReference>
<gene>
    <name evidence="4" type="ORF">G3O07_19085</name>
</gene>
<dbReference type="Pfam" id="PF07631">
    <property type="entry name" value="PSD4"/>
    <property type="match status" value="1"/>
</dbReference>
<protein>
    <submittedName>
        <fullName evidence="4">DUF1592 domain-containing protein</fullName>
    </submittedName>
</protein>
<name>A0A6I5RT73_9PSED</name>
<dbReference type="Pfam" id="PF07626">
    <property type="entry name" value="PSD3"/>
    <property type="match status" value="1"/>
</dbReference>
<keyword evidence="5" id="KW-1185">Reference proteome</keyword>
<feature type="domain" description="DUF1588" evidence="2">
    <location>
        <begin position="566"/>
        <end position="667"/>
    </location>
</feature>
<reference evidence="4 5" key="1">
    <citation type="submission" date="2020-02" db="EMBL/GenBank/DDBJ databases">
        <title>Broccoli isolated Pseudomonas sp.</title>
        <authorList>
            <person name="Fujikawa T."/>
            <person name="Sawada H."/>
        </authorList>
    </citation>
    <scope>NUCLEOTIDE SEQUENCE [LARGE SCALE GENOMIC DNA]</scope>
    <source>
        <strain evidence="4 5">JCM 32154</strain>
    </source>
</reference>
<evidence type="ECO:0000259" key="3">
    <source>
        <dbReference type="Pfam" id="PF07631"/>
    </source>
</evidence>
<feature type="domain" description="DUF1592" evidence="3">
    <location>
        <begin position="427"/>
        <end position="549"/>
    </location>
</feature>
<dbReference type="Proteomes" id="UP000471751">
    <property type="component" value="Unassembled WGS sequence"/>
</dbReference>
<evidence type="ECO:0000259" key="1">
    <source>
        <dbReference type="Pfam" id="PF07626"/>
    </source>
</evidence>
<dbReference type="InterPro" id="IPR013036">
    <property type="entry name" value="DUF1587"/>
</dbReference>
<feature type="domain" description="DUF1587" evidence="1">
    <location>
        <begin position="296"/>
        <end position="352"/>
    </location>
</feature>
<accession>A0A6I5RT73</accession>
<dbReference type="InterPro" id="IPR013039">
    <property type="entry name" value="DUF1588"/>
</dbReference>
<dbReference type="EMBL" id="JAAHBT010000242">
    <property type="protein sequence ID" value="NES11374.1"/>
    <property type="molecule type" value="Genomic_DNA"/>
</dbReference>
<comment type="caution">
    <text evidence="4">The sequence shown here is derived from an EMBL/GenBank/DDBJ whole genome shotgun (WGS) entry which is preliminary data.</text>
</comment>
<proteinExistence type="predicted"/>
<organism evidence="4 5">
    <name type="scientific">Pseudomonas laurentiana</name>
    <dbReference type="NCBI Taxonomy" id="2364649"/>
    <lineage>
        <taxon>Bacteria</taxon>
        <taxon>Pseudomonadati</taxon>
        <taxon>Pseudomonadota</taxon>
        <taxon>Gammaproteobacteria</taxon>
        <taxon>Pseudomonadales</taxon>
        <taxon>Pseudomonadaceae</taxon>
        <taxon>Pseudomonas</taxon>
    </lineage>
</organism>
<evidence type="ECO:0000313" key="4">
    <source>
        <dbReference type="EMBL" id="NES11374.1"/>
    </source>
</evidence>